<dbReference type="PROSITE" id="PS00197">
    <property type="entry name" value="2FE2S_FER_1"/>
    <property type="match status" value="1"/>
</dbReference>
<dbReference type="GO" id="GO:0009055">
    <property type="term" value="F:electron transfer activity"/>
    <property type="evidence" value="ECO:0007669"/>
    <property type="project" value="InterPro"/>
</dbReference>
<comment type="similarity">
    <text evidence="1">Belongs to the 2Fe2S plant-type ferredoxin family.</text>
</comment>
<evidence type="ECO:0000256" key="8">
    <source>
        <dbReference type="ARBA" id="ARBA00034078"/>
    </source>
</evidence>
<evidence type="ECO:0000313" key="10">
    <source>
        <dbReference type="EMBL" id="QIZ71454.1"/>
    </source>
</evidence>
<dbReference type="InterPro" id="IPR001041">
    <property type="entry name" value="2Fe-2S_ferredoxin-type"/>
</dbReference>
<organism evidence="10 11">
    <name type="scientific">Oxynema aestuarii AP17</name>
    <dbReference type="NCBI Taxonomy" id="2064643"/>
    <lineage>
        <taxon>Bacteria</taxon>
        <taxon>Bacillati</taxon>
        <taxon>Cyanobacteriota</taxon>
        <taxon>Cyanophyceae</taxon>
        <taxon>Oscillatoriophycideae</taxon>
        <taxon>Oscillatoriales</taxon>
        <taxon>Oscillatoriaceae</taxon>
        <taxon>Oxynema</taxon>
        <taxon>Oxynema aestuarii</taxon>
    </lineage>
</organism>
<evidence type="ECO:0000256" key="1">
    <source>
        <dbReference type="ARBA" id="ARBA00007874"/>
    </source>
</evidence>
<evidence type="ECO:0000259" key="9">
    <source>
        <dbReference type="PROSITE" id="PS51085"/>
    </source>
</evidence>
<dbReference type="EMBL" id="CP051167">
    <property type="protein sequence ID" value="QIZ71454.1"/>
    <property type="molecule type" value="Genomic_DNA"/>
</dbReference>
<evidence type="ECO:0000313" key="11">
    <source>
        <dbReference type="Proteomes" id="UP000500857"/>
    </source>
</evidence>
<dbReference type="PROSITE" id="PS51085">
    <property type="entry name" value="2FE2S_FER_2"/>
    <property type="match status" value="1"/>
</dbReference>
<keyword evidence="5" id="KW-0249">Electron transport</keyword>
<accession>A0A6H1TXZ3</accession>
<dbReference type="CDD" id="cd00207">
    <property type="entry name" value="fer2"/>
    <property type="match status" value="1"/>
</dbReference>
<dbReference type="PANTHER" id="PTHR43112">
    <property type="entry name" value="FERREDOXIN"/>
    <property type="match status" value="1"/>
</dbReference>
<dbReference type="InterPro" id="IPR006058">
    <property type="entry name" value="2Fe2S_fd_BS"/>
</dbReference>
<dbReference type="KEGG" id="oxy:HCG48_13405"/>
<keyword evidence="7" id="KW-0411">Iron-sulfur</keyword>
<dbReference type="InterPro" id="IPR012675">
    <property type="entry name" value="Beta-grasp_dom_sf"/>
</dbReference>
<evidence type="ECO:0000256" key="2">
    <source>
        <dbReference type="ARBA" id="ARBA00022448"/>
    </source>
</evidence>
<dbReference type="RefSeq" id="WP_168569606.1">
    <property type="nucleotide sequence ID" value="NZ_CP051167.1"/>
</dbReference>
<dbReference type="GO" id="GO:0022900">
    <property type="term" value="P:electron transport chain"/>
    <property type="evidence" value="ECO:0007669"/>
    <property type="project" value="InterPro"/>
</dbReference>
<dbReference type="AlphaFoldDB" id="A0A6H1TXZ3"/>
<dbReference type="SUPFAM" id="SSF54292">
    <property type="entry name" value="2Fe-2S ferredoxin-like"/>
    <property type="match status" value="1"/>
</dbReference>
<evidence type="ECO:0000256" key="7">
    <source>
        <dbReference type="ARBA" id="ARBA00023014"/>
    </source>
</evidence>
<keyword evidence="2" id="KW-0813">Transport</keyword>
<dbReference type="PANTHER" id="PTHR43112:SF10">
    <property type="entry name" value="FERREDOXIN C 2, CHLOROPLASTIC"/>
    <property type="match status" value="1"/>
</dbReference>
<dbReference type="Gene3D" id="3.10.20.30">
    <property type="match status" value="1"/>
</dbReference>
<protein>
    <submittedName>
        <fullName evidence="10">2Fe-2S iron-sulfur cluster binding domain-containing protein</fullName>
    </submittedName>
</protein>
<dbReference type="Pfam" id="PF00111">
    <property type="entry name" value="Fer2"/>
    <property type="match status" value="1"/>
</dbReference>
<feature type="domain" description="2Fe-2S ferredoxin-type" evidence="9">
    <location>
        <begin position="5"/>
        <end position="97"/>
    </location>
</feature>
<sequence length="108" mass="11662">MAKTYTVEIQHQGKTHTLEIPEDQTILSAAYDAGLMELPSSCNSGVCTTCAAKIVGEGSVDQSEGMGLGPELQDEGYVLLCVSYPRSNLKVETEKEDEVYDRQFGAPS</sequence>
<evidence type="ECO:0000256" key="5">
    <source>
        <dbReference type="ARBA" id="ARBA00022982"/>
    </source>
</evidence>
<name>A0A6H1TXZ3_9CYAN</name>
<evidence type="ECO:0000256" key="4">
    <source>
        <dbReference type="ARBA" id="ARBA00022723"/>
    </source>
</evidence>
<gene>
    <name evidence="10" type="ORF">HCG48_13405</name>
</gene>
<reference evidence="10 11" key="1">
    <citation type="submission" date="2020-04" db="EMBL/GenBank/DDBJ databases">
        <authorList>
            <person name="Basu S."/>
            <person name="Maruthanayagam V."/>
            <person name="Chakraborty S."/>
            <person name="Pramanik A."/>
            <person name="Mukherjee J."/>
            <person name="Brink B."/>
        </authorList>
    </citation>
    <scope>NUCLEOTIDE SEQUENCE [LARGE SCALE GENOMIC DNA]</scope>
    <source>
        <strain evidence="10 11">AP17</strain>
    </source>
</reference>
<comment type="cofactor">
    <cofactor evidence="8">
        <name>[2Fe-2S] cluster</name>
        <dbReference type="ChEBI" id="CHEBI:190135"/>
    </cofactor>
</comment>
<dbReference type="GO" id="GO:0046872">
    <property type="term" value="F:metal ion binding"/>
    <property type="evidence" value="ECO:0007669"/>
    <property type="project" value="UniProtKB-KW"/>
</dbReference>
<dbReference type="InterPro" id="IPR010241">
    <property type="entry name" value="Fd_pln"/>
</dbReference>
<dbReference type="NCBIfam" id="TIGR02008">
    <property type="entry name" value="fdx_plant"/>
    <property type="match status" value="1"/>
</dbReference>
<dbReference type="InterPro" id="IPR036010">
    <property type="entry name" value="2Fe-2S_ferredoxin-like_sf"/>
</dbReference>
<dbReference type="Proteomes" id="UP000500857">
    <property type="component" value="Chromosome"/>
</dbReference>
<dbReference type="GO" id="GO:0051537">
    <property type="term" value="F:2 iron, 2 sulfur cluster binding"/>
    <property type="evidence" value="ECO:0007669"/>
    <property type="project" value="UniProtKB-KW"/>
</dbReference>
<keyword evidence="3" id="KW-0001">2Fe-2S</keyword>
<keyword evidence="6" id="KW-0408">Iron</keyword>
<keyword evidence="11" id="KW-1185">Reference proteome</keyword>
<proteinExistence type="inferred from homology"/>
<keyword evidence="4" id="KW-0479">Metal-binding</keyword>
<evidence type="ECO:0000256" key="6">
    <source>
        <dbReference type="ARBA" id="ARBA00023004"/>
    </source>
</evidence>
<evidence type="ECO:0000256" key="3">
    <source>
        <dbReference type="ARBA" id="ARBA00022714"/>
    </source>
</evidence>